<keyword evidence="1" id="KW-0472">Membrane</keyword>
<feature type="transmembrane region" description="Helical" evidence="1">
    <location>
        <begin position="30"/>
        <end position="52"/>
    </location>
</feature>
<keyword evidence="2" id="KW-1185">Reference proteome</keyword>
<dbReference type="WBParaSite" id="Hba_13137">
    <property type="protein sequence ID" value="Hba_13137"/>
    <property type="gene ID" value="Hba_13137"/>
</dbReference>
<protein>
    <submittedName>
        <fullName evidence="3">ABC transporter permease</fullName>
    </submittedName>
</protein>
<accession>A0A1I7X6A4</accession>
<name>A0A1I7X6A4_HETBA</name>
<dbReference type="AlphaFoldDB" id="A0A1I7X6A4"/>
<organism evidence="2 3">
    <name type="scientific">Heterorhabditis bacteriophora</name>
    <name type="common">Entomopathogenic nematode worm</name>
    <dbReference type="NCBI Taxonomy" id="37862"/>
    <lineage>
        <taxon>Eukaryota</taxon>
        <taxon>Metazoa</taxon>
        <taxon>Ecdysozoa</taxon>
        <taxon>Nematoda</taxon>
        <taxon>Chromadorea</taxon>
        <taxon>Rhabditida</taxon>
        <taxon>Rhabditina</taxon>
        <taxon>Rhabditomorpha</taxon>
        <taxon>Strongyloidea</taxon>
        <taxon>Heterorhabditidae</taxon>
        <taxon>Heterorhabditis</taxon>
    </lineage>
</organism>
<evidence type="ECO:0000256" key="1">
    <source>
        <dbReference type="SAM" id="Phobius"/>
    </source>
</evidence>
<keyword evidence="1" id="KW-0812">Transmembrane</keyword>
<keyword evidence="1" id="KW-1133">Transmembrane helix</keyword>
<dbReference type="Proteomes" id="UP000095283">
    <property type="component" value="Unplaced"/>
</dbReference>
<reference evidence="3" key="1">
    <citation type="submission" date="2016-11" db="UniProtKB">
        <authorList>
            <consortium name="WormBaseParasite"/>
        </authorList>
    </citation>
    <scope>IDENTIFICATION</scope>
</reference>
<evidence type="ECO:0000313" key="3">
    <source>
        <dbReference type="WBParaSite" id="Hba_13137"/>
    </source>
</evidence>
<sequence length="77" mass="9291">MRKHYMIPREHATLQDSIGHIFYRNKLRRLIALLLGFPVFIMSAVNFLIYLWRSVELRYPMLVAFNFKKTGDWTVVF</sequence>
<proteinExistence type="predicted"/>
<evidence type="ECO:0000313" key="2">
    <source>
        <dbReference type="Proteomes" id="UP000095283"/>
    </source>
</evidence>